<proteinExistence type="predicted"/>
<dbReference type="GO" id="GO:0016853">
    <property type="term" value="F:isomerase activity"/>
    <property type="evidence" value="ECO:0007669"/>
    <property type="project" value="UniProtKB-KW"/>
</dbReference>
<keyword evidence="1" id="KW-0413">Isomerase</keyword>
<organism evidence="1 2">
    <name type="scientific">Gordonia polyisoprenivorans</name>
    <dbReference type="NCBI Taxonomy" id="84595"/>
    <lineage>
        <taxon>Bacteria</taxon>
        <taxon>Bacillati</taxon>
        <taxon>Actinomycetota</taxon>
        <taxon>Actinomycetes</taxon>
        <taxon>Mycobacteriales</taxon>
        <taxon>Gordoniaceae</taxon>
        <taxon>Gordonia</taxon>
    </lineage>
</organism>
<evidence type="ECO:0000313" key="2">
    <source>
        <dbReference type="Proteomes" id="UP000563898"/>
    </source>
</evidence>
<name>A0A846WIQ3_9ACTN</name>
<accession>A0A846WIQ3</accession>
<dbReference type="PANTHER" id="PTHR11941:SF54">
    <property type="entry name" value="ENOYL-COA HYDRATASE, MITOCHONDRIAL"/>
    <property type="match status" value="1"/>
</dbReference>
<dbReference type="SUPFAM" id="SSF52096">
    <property type="entry name" value="ClpP/crotonase"/>
    <property type="match status" value="1"/>
</dbReference>
<evidence type="ECO:0000313" key="1">
    <source>
        <dbReference type="EMBL" id="NKY01408.1"/>
    </source>
</evidence>
<dbReference type="PANTHER" id="PTHR11941">
    <property type="entry name" value="ENOYL-COA HYDRATASE-RELATED"/>
    <property type="match status" value="1"/>
</dbReference>
<comment type="caution">
    <text evidence="1">The sequence shown here is derived from an EMBL/GenBank/DDBJ whole genome shotgun (WGS) entry which is preliminary data.</text>
</comment>
<gene>
    <name evidence="1" type="ORF">HGA05_07475</name>
</gene>
<dbReference type="Gene3D" id="3.90.226.10">
    <property type="entry name" value="2-enoyl-CoA Hydratase, Chain A, domain 1"/>
    <property type="match status" value="1"/>
</dbReference>
<dbReference type="Pfam" id="PF00378">
    <property type="entry name" value="ECH_1"/>
    <property type="match status" value="1"/>
</dbReference>
<dbReference type="InterPro" id="IPR029045">
    <property type="entry name" value="ClpP/crotonase-like_dom_sf"/>
</dbReference>
<sequence length="254" mass="27879">MDDREPDDQEPDDQESCTVIFRSADGVGVIEVNRPHVRNALDRTAQREFDAALRAAEADESLRCLVLTGAGGRALSAGWDLKELATLPPESESALLREREEWLWRWFSTPLPTVAAMRGAAHGLGAYLAVCSDLRVGGPGTRFRITGTSYGYASLTWLLPDIIGHAHATDVLFTGRVLDGTEAHRLGLFSRYVADDEILATSVALAEQVAALPGAGVRDAKRLMREHRTCALRERYDAENRLLAADPRPARDLF</sequence>
<dbReference type="CDD" id="cd06558">
    <property type="entry name" value="crotonase-like"/>
    <property type="match status" value="1"/>
</dbReference>
<dbReference type="GO" id="GO:0006635">
    <property type="term" value="P:fatty acid beta-oxidation"/>
    <property type="evidence" value="ECO:0007669"/>
    <property type="project" value="TreeGrafter"/>
</dbReference>
<dbReference type="Proteomes" id="UP000563898">
    <property type="component" value="Unassembled WGS sequence"/>
</dbReference>
<dbReference type="AlphaFoldDB" id="A0A846WIQ3"/>
<dbReference type="RefSeq" id="WP_050955332.1">
    <property type="nucleotide sequence ID" value="NZ_JAAXPC010000003.1"/>
</dbReference>
<dbReference type="InterPro" id="IPR001753">
    <property type="entry name" value="Enoyl-CoA_hydra/iso"/>
</dbReference>
<protein>
    <submittedName>
        <fullName evidence="1">Enoyl-CoA hydratase/isomerase family protein</fullName>
    </submittedName>
</protein>
<reference evidence="1 2" key="1">
    <citation type="submission" date="2020-04" db="EMBL/GenBank/DDBJ databases">
        <title>MicrobeNet Type strains.</title>
        <authorList>
            <person name="Nicholson A.C."/>
        </authorList>
    </citation>
    <scope>NUCLEOTIDE SEQUENCE [LARGE SCALE GENOMIC DNA]</scope>
    <source>
        <strain evidence="1 2">ATCC BAA-14</strain>
    </source>
</reference>
<dbReference type="EMBL" id="JAAXPC010000003">
    <property type="protein sequence ID" value="NKY01408.1"/>
    <property type="molecule type" value="Genomic_DNA"/>
</dbReference>